<dbReference type="STRING" id="1236976.JCM16418_2942"/>
<gene>
    <name evidence="2" type="ORF">JCM16418_2942</name>
</gene>
<feature type="transmembrane region" description="Helical" evidence="1">
    <location>
        <begin position="38"/>
        <end position="64"/>
    </location>
</feature>
<dbReference type="Proteomes" id="UP000019364">
    <property type="component" value="Unassembled WGS sequence"/>
</dbReference>
<evidence type="ECO:0000313" key="2">
    <source>
        <dbReference type="EMBL" id="GAF08835.1"/>
    </source>
</evidence>
<proteinExistence type="predicted"/>
<accession>W7YD48</accession>
<protein>
    <submittedName>
        <fullName evidence="2">Uncharacterized protein</fullName>
    </submittedName>
</protein>
<comment type="caution">
    <text evidence="2">The sequence shown here is derived from an EMBL/GenBank/DDBJ whole genome shotgun (WGS) entry which is preliminary data.</text>
</comment>
<sequence length="65" mass="6922">MIIAFSFVGRGVNGAITGISQESMDTTSRPTPILKYMDFFFGVGVVVEVVGMVIGISSFLTVMLS</sequence>
<dbReference type="AlphaFoldDB" id="W7YD48"/>
<keyword evidence="1" id="KW-0472">Membrane</keyword>
<evidence type="ECO:0000313" key="3">
    <source>
        <dbReference type="Proteomes" id="UP000019364"/>
    </source>
</evidence>
<dbReference type="EMBL" id="BAVZ01000008">
    <property type="protein sequence ID" value="GAF08835.1"/>
    <property type="molecule type" value="Genomic_DNA"/>
</dbReference>
<name>W7YD48_9BACL</name>
<organism evidence="2 3">
    <name type="scientific">Paenibacillus pini JCM 16418</name>
    <dbReference type="NCBI Taxonomy" id="1236976"/>
    <lineage>
        <taxon>Bacteria</taxon>
        <taxon>Bacillati</taxon>
        <taxon>Bacillota</taxon>
        <taxon>Bacilli</taxon>
        <taxon>Bacillales</taxon>
        <taxon>Paenibacillaceae</taxon>
        <taxon>Paenibacillus</taxon>
    </lineage>
</organism>
<keyword evidence="1" id="KW-0812">Transmembrane</keyword>
<evidence type="ECO:0000256" key="1">
    <source>
        <dbReference type="SAM" id="Phobius"/>
    </source>
</evidence>
<keyword evidence="3" id="KW-1185">Reference proteome</keyword>
<reference evidence="2 3" key="1">
    <citation type="journal article" date="2014" name="Genome Announc.">
        <title>Draft Genome Sequence of Paenibacillus pini JCM 16418T, Isolated from the Rhizosphere of Pine Tree.</title>
        <authorList>
            <person name="Yuki M."/>
            <person name="Oshima K."/>
            <person name="Suda W."/>
            <person name="Oshida Y."/>
            <person name="Kitamura K."/>
            <person name="Iida Y."/>
            <person name="Hattori M."/>
            <person name="Ohkuma M."/>
        </authorList>
    </citation>
    <scope>NUCLEOTIDE SEQUENCE [LARGE SCALE GENOMIC DNA]</scope>
    <source>
        <strain evidence="2 3">JCM 16418</strain>
    </source>
</reference>
<keyword evidence="1" id="KW-1133">Transmembrane helix</keyword>